<name>A0A1X2I6S0_9FUNG</name>
<evidence type="ECO:0000256" key="1">
    <source>
        <dbReference type="SAM" id="MobiDB-lite"/>
    </source>
</evidence>
<dbReference type="Proteomes" id="UP000193560">
    <property type="component" value="Unassembled WGS sequence"/>
</dbReference>
<evidence type="ECO:0008006" key="4">
    <source>
        <dbReference type="Google" id="ProtNLM"/>
    </source>
</evidence>
<dbReference type="OrthoDB" id="2201430at2759"/>
<sequence length="53" mass="6063">MTNKCNQHSQQHRKNQSNIGRNYYGIPGINTSGGQCSWCGKYGHKPSYCPYLR</sequence>
<keyword evidence="3" id="KW-1185">Reference proteome</keyword>
<evidence type="ECO:0000313" key="3">
    <source>
        <dbReference type="Proteomes" id="UP000193560"/>
    </source>
</evidence>
<feature type="region of interest" description="Disordered" evidence="1">
    <location>
        <begin position="1"/>
        <end position="24"/>
    </location>
</feature>
<dbReference type="AlphaFoldDB" id="A0A1X2I6S0"/>
<dbReference type="EMBL" id="MCGE01000024">
    <property type="protein sequence ID" value="ORZ10536.1"/>
    <property type="molecule type" value="Genomic_DNA"/>
</dbReference>
<accession>A0A1X2I6S0</accession>
<reference evidence="2 3" key="1">
    <citation type="submission" date="2016-07" db="EMBL/GenBank/DDBJ databases">
        <title>Pervasive Adenine N6-methylation of Active Genes in Fungi.</title>
        <authorList>
            <consortium name="DOE Joint Genome Institute"/>
            <person name="Mondo S.J."/>
            <person name="Dannebaum R.O."/>
            <person name="Kuo R.C."/>
            <person name="Labutti K."/>
            <person name="Haridas S."/>
            <person name="Kuo A."/>
            <person name="Salamov A."/>
            <person name="Ahrendt S.R."/>
            <person name="Lipzen A."/>
            <person name="Sullivan W."/>
            <person name="Andreopoulos W.B."/>
            <person name="Clum A."/>
            <person name="Lindquist E."/>
            <person name="Daum C."/>
            <person name="Ramamoorthy G.K."/>
            <person name="Gryganskyi A."/>
            <person name="Culley D."/>
            <person name="Magnuson J.K."/>
            <person name="James T.Y."/>
            <person name="O'Malley M.A."/>
            <person name="Stajich J.E."/>
            <person name="Spatafora J.W."/>
            <person name="Visel A."/>
            <person name="Grigoriev I.V."/>
        </authorList>
    </citation>
    <scope>NUCLEOTIDE SEQUENCE [LARGE SCALE GENOMIC DNA]</scope>
    <source>
        <strain evidence="2 3">NRRL 1336</strain>
    </source>
</reference>
<gene>
    <name evidence="2" type="ORF">BCR42DRAFT_422587</name>
</gene>
<proteinExistence type="predicted"/>
<evidence type="ECO:0000313" key="2">
    <source>
        <dbReference type="EMBL" id="ORZ10536.1"/>
    </source>
</evidence>
<organism evidence="2 3">
    <name type="scientific">Absidia repens</name>
    <dbReference type="NCBI Taxonomy" id="90262"/>
    <lineage>
        <taxon>Eukaryota</taxon>
        <taxon>Fungi</taxon>
        <taxon>Fungi incertae sedis</taxon>
        <taxon>Mucoromycota</taxon>
        <taxon>Mucoromycotina</taxon>
        <taxon>Mucoromycetes</taxon>
        <taxon>Mucorales</taxon>
        <taxon>Cunninghamellaceae</taxon>
        <taxon>Absidia</taxon>
    </lineage>
</organism>
<comment type="caution">
    <text evidence="2">The sequence shown here is derived from an EMBL/GenBank/DDBJ whole genome shotgun (WGS) entry which is preliminary data.</text>
</comment>
<protein>
    <recommendedName>
        <fullName evidence="4">CCHC-type domain-containing protein</fullName>
    </recommendedName>
</protein>